<evidence type="ECO:0000256" key="1">
    <source>
        <dbReference type="SAM" id="Coils"/>
    </source>
</evidence>
<dbReference type="AlphaFoldDB" id="A0AAV6FU85"/>
<dbReference type="GO" id="GO:0030010">
    <property type="term" value="P:establishment of cell polarity"/>
    <property type="evidence" value="ECO:0007669"/>
    <property type="project" value="TreeGrafter"/>
</dbReference>
<keyword evidence="1" id="KW-0175">Coiled coil</keyword>
<dbReference type="EMBL" id="JADWDJ010000018">
    <property type="protein sequence ID" value="KAG5266403.1"/>
    <property type="molecule type" value="Genomic_DNA"/>
</dbReference>
<dbReference type="GO" id="GO:0035148">
    <property type="term" value="P:tube formation"/>
    <property type="evidence" value="ECO:0007669"/>
    <property type="project" value="TreeGrafter"/>
</dbReference>
<gene>
    <name evidence="3" type="ORF">AALO_G00231640</name>
</gene>
<protein>
    <recommendedName>
        <fullName evidence="5">Serologically defined colon cancer antigen 8</fullName>
    </recommendedName>
</protein>
<feature type="region of interest" description="Disordered" evidence="2">
    <location>
        <begin position="383"/>
        <end position="403"/>
    </location>
</feature>
<dbReference type="PANTHER" id="PTHR34343">
    <property type="entry name" value="SEROLOGICALLY DEFINED COLON CANCER ANTIGEN 8"/>
    <property type="match status" value="1"/>
</dbReference>
<dbReference type="GO" id="GO:0007098">
    <property type="term" value="P:centrosome cycle"/>
    <property type="evidence" value="ECO:0007669"/>
    <property type="project" value="InterPro"/>
</dbReference>
<comment type="caution">
    <text evidence="3">The sequence shown here is derived from an EMBL/GenBank/DDBJ whole genome shotgun (WGS) entry which is preliminary data.</text>
</comment>
<accession>A0AAV6FU85</accession>
<dbReference type="GO" id="GO:0005814">
    <property type="term" value="C:centriole"/>
    <property type="evidence" value="ECO:0007669"/>
    <property type="project" value="TreeGrafter"/>
</dbReference>
<dbReference type="GO" id="GO:0005813">
    <property type="term" value="C:centrosome"/>
    <property type="evidence" value="ECO:0007669"/>
    <property type="project" value="InterPro"/>
</dbReference>
<dbReference type="InterPro" id="IPR031887">
    <property type="entry name" value="SDCCAG8"/>
</dbReference>
<feature type="coiled-coil region" evidence="1">
    <location>
        <begin position="209"/>
        <end position="250"/>
    </location>
</feature>
<proteinExistence type="predicted"/>
<feature type="compositionally biased region" description="Basic and acidic residues" evidence="2">
    <location>
        <begin position="54"/>
        <end position="63"/>
    </location>
</feature>
<name>A0AAV6FU85_9TELE</name>
<evidence type="ECO:0000256" key="2">
    <source>
        <dbReference type="SAM" id="MobiDB-lite"/>
    </source>
</evidence>
<organism evidence="3 4">
    <name type="scientific">Alosa alosa</name>
    <name type="common">allis shad</name>
    <dbReference type="NCBI Taxonomy" id="278164"/>
    <lineage>
        <taxon>Eukaryota</taxon>
        <taxon>Metazoa</taxon>
        <taxon>Chordata</taxon>
        <taxon>Craniata</taxon>
        <taxon>Vertebrata</taxon>
        <taxon>Euteleostomi</taxon>
        <taxon>Actinopterygii</taxon>
        <taxon>Neopterygii</taxon>
        <taxon>Teleostei</taxon>
        <taxon>Clupei</taxon>
        <taxon>Clupeiformes</taxon>
        <taxon>Clupeoidei</taxon>
        <taxon>Clupeidae</taxon>
        <taxon>Alosa</taxon>
    </lineage>
</organism>
<evidence type="ECO:0008006" key="5">
    <source>
        <dbReference type="Google" id="ProtNLM"/>
    </source>
</evidence>
<dbReference type="Proteomes" id="UP000823561">
    <property type="component" value="Chromosome 18"/>
</dbReference>
<keyword evidence="4" id="KW-1185">Reference proteome</keyword>
<dbReference type="Pfam" id="PF15964">
    <property type="entry name" value="CCCAP"/>
    <property type="match status" value="1"/>
</dbReference>
<evidence type="ECO:0000313" key="4">
    <source>
        <dbReference type="Proteomes" id="UP000823561"/>
    </source>
</evidence>
<dbReference type="GO" id="GO:0001764">
    <property type="term" value="P:neuron migration"/>
    <property type="evidence" value="ECO:0007669"/>
    <property type="project" value="TreeGrafter"/>
</dbReference>
<dbReference type="PANTHER" id="PTHR34343:SF1">
    <property type="entry name" value="SEROLOGICALLY DEFINED COLON CANCER ANTIGEN 8"/>
    <property type="match status" value="1"/>
</dbReference>
<reference evidence="3" key="1">
    <citation type="submission" date="2020-10" db="EMBL/GenBank/DDBJ databases">
        <title>Chromosome-scale genome assembly of the Allis shad, Alosa alosa.</title>
        <authorList>
            <person name="Margot Z."/>
            <person name="Christophe K."/>
            <person name="Cabau C."/>
            <person name="Louis A."/>
            <person name="Berthelot C."/>
            <person name="Parey E."/>
            <person name="Roest Crollius H."/>
            <person name="Montfort J."/>
            <person name="Robinson-Rechavi M."/>
            <person name="Bucao C."/>
            <person name="Bouchez O."/>
            <person name="Gislard M."/>
            <person name="Lluch J."/>
            <person name="Milhes M."/>
            <person name="Lampietro C."/>
            <person name="Lopez Roques C."/>
            <person name="Donnadieu C."/>
            <person name="Braasch I."/>
            <person name="Desvignes T."/>
            <person name="Postlethwait J."/>
            <person name="Bobe J."/>
            <person name="Guiguen Y."/>
        </authorList>
    </citation>
    <scope>NUCLEOTIDE SEQUENCE</scope>
    <source>
        <strain evidence="3">M-15738</strain>
        <tissue evidence="3">Blood</tissue>
    </source>
</reference>
<feature type="compositionally biased region" description="Polar residues" evidence="2">
    <location>
        <begin position="65"/>
        <end position="81"/>
    </location>
</feature>
<evidence type="ECO:0000313" key="3">
    <source>
        <dbReference type="EMBL" id="KAG5266403.1"/>
    </source>
</evidence>
<sequence>MKPSPDSDEDEELGAYQRKLREKANRSIQQLSTVLDRSSESEEVVVVDRQANSDADHSVDDSSHQQLQESEAVSQLRSLLQKQPREAVNITPSKRKSTPKQKSPEELKGSLPAMQDLVPIIHKQSDYIRQLEAEVNFCKEELVGMKQRVRVVIVENERLHEELKCKVVAETLMDHSTMNPVAQLSSPERAMKPKPTPRTPHPAEDNKWRRELDQLKTLYQAQLQTLEAQVMALKKDLATAQRESEEVKGRLRHREAMMAASAGQPQVGGLCLRCVQHEAVLAETHTNVHTQAIERITKERDELMTVLCTLRASQAEAQQREWSSYQQVKQAVEMAEEAKLEKTREAKLEKTRAEVQCEQLRSELSRQRERLEQELQAQQHRISQARDAARQQASQDKDQLAQTVGSLSQRVAELEGLTERADREKTSLTGQLEEAYHKLTNQEADNSKVCGELRYLLSQAQLKREEAERDLRDSSTKHTRQLQLCQQEVERLGVELGGCRRRLEEAQRAGSRAQEESVGLEERLGRAEHQLHLTRQEKEVLERCRGEDVAALTFQWQHRELQLTQQLQQMDTQHERAVGEMDALLSSQNDLIVRLKEECRGLGQKLEEVTESSRLEVEQLTAERAYLQESVEKAKARCHNMEEQCVQHGRMHQRMKKRLQQLDQHCQSSAQQVMELLGKQNQLMQERQELAQEMQNLRINTQTPGAGQSDSPST</sequence>
<feature type="coiled-coil region" evidence="1">
    <location>
        <begin position="592"/>
        <end position="644"/>
    </location>
</feature>
<feature type="coiled-coil region" evidence="1">
    <location>
        <begin position="673"/>
        <end position="700"/>
    </location>
</feature>
<feature type="region of interest" description="Disordered" evidence="2">
    <location>
        <begin position="48"/>
        <end position="108"/>
    </location>
</feature>